<name>A0A1G7XJT0_9MICO</name>
<dbReference type="Proteomes" id="UP000199009">
    <property type="component" value="Chromosome I"/>
</dbReference>
<dbReference type="Pfam" id="PF08401">
    <property type="entry name" value="ArdcN"/>
    <property type="match status" value="1"/>
</dbReference>
<accession>A0A1G7XJT0</accession>
<feature type="region of interest" description="Disordered" evidence="1">
    <location>
        <begin position="327"/>
        <end position="370"/>
    </location>
</feature>
<dbReference type="InterPro" id="IPR010359">
    <property type="entry name" value="IrrE_HExxH"/>
</dbReference>
<evidence type="ECO:0000259" key="3">
    <source>
        <dbReference type="Pfam" id="PF08401"/>
    </source>
</evidence>
<organism evidence="4 5">
    <name type="scientific">Microbacterium pygmaeum</name>
    <dbReference type="NCBI Taxonomy" id="370764"/>
    <lineage>
        <taxon>Bacteria</taxon>
        <taxon>Bacillati</taxon>
        <taxon>Actinomycetota</taxon>
        <taxon>Actinomycetes</taxon>
        <taxon>Micrococcales</taxon>
        <taxon>Microbacteriaceae</taxon>
        <taxon>Microbacterium</taxon>
    </lineage>
</organism>
<reference evidence="4 5" key="1">
    <citation type="submission" date="2016-10" db="EMBL/GenBank/DDBJ databases">
        <authorList>
            <person name="de Groot N.N."/>
        </authorList>
    </citation>
    <scope>NUCLEOTIDE SEQUENCE [LARGE SCALE GENOMIC DNA]</scope>
    <source>
        <strain evidence="4 5">DSM 23142</strain>
    </source>
</reference>
<proteinExistence type="predicted"/>
<feature type="compositionally biased region" description="Basic residues" evidence="1">
    <location>
        <begin position="1"/>
        <end position="12"/>
    </location>
</feature>
<gene>
    <name evidence="4" type="ORF">SAMN04489810_1432</name>
</gene>
<feature type="region of interest" description="Disordered" evidence="1">
    <location>
        <begin position="1"/>
        <end position="23"/>
    </location>
</feature>
<feature type="compositionally biased region" description="Low complexity" evidence="1">
    <location>
        <begin position="346"/>
        <end position="359"/>
    </location>
</feature>
<dbReference type="EMBL" id="LT629692">
    <property type="protein sequence ID" value="SDG83840.1"/>
    <property type="molecule type" value="Genomic_DNA"/>
</dbReference>
<keyword evidence="5" id="KW-1185">Reference proteome</keyword>
<feature type="compositionally biased region" description="Basic and acidic residues" evidence="1">
    <location>
        <begin position="360"/>
        <end position="370"/>
    </location>
</feature>
<evidence type="ECO:0000259" key="2">
    <source>
        <dbReference type="Pfam" id="PF06114"/>
    </source>
</evidence>
<feature type="domain" description="N-terminal" evidence="3">
    <location>
        <begin position="31"/>
        <end position="118"/>
    </location>
</feature>
<evidence type="ECO:0000313" key="4">
    <source>
        <dbReference type="EMBL" id="SDG83840.1"/>
    </source>
</evidence>
<evidence type="ECO:0000256" key="1">
    <source>
        <dbReference type="SAM" id="MobiDB-lite"/>
    </source>
</evidence>
<dbReference type="InterPro" id="IPR013610">
    <property type="entry name" value="ArdC_N"/>
</dbReference>
<protein>
    <recommendedName>
        <fullName evidence="6">Serine/arginine repetitive matrix protein 2</fullName>
    </recommendedName>
</protein>
<dbReference type="GO" id="GO:0003697">
    <property type="term" value="F:single-stranded DNA binding"/>
    <property type="evidence" value="ECO:0007669"/>
    <property type="project" value="InterPro"/>
</dbReference>
<sequence>MDAHNSAHRHSGKVNVVSDQTTRPDAEARLNEVHDRLVRSVEALIETDDWKRSIEFAAHFRSRSFNNTLLIWSQHAAAFEAGRVSETSPTYVAGFKQWHAVDRSVLSGQHGYMIFAPRTARFATTSPLDVSSWRRLAPRERPRSGEVVRTGVVGARPAYVWDISQTIGRPIVEVPRPHLLRGVAPAGLWTGLASLVDQEGFTLSLVASATSIGGANGRTDYSTKTVAVRADMDDAARTKTLAHELAHIRLHGPGHEALAHRGIGEVEAESVALMIAAAHGMDTQEYTIPYVATWASSVADADALVVVQRTGERVRRAAAAVLEMLPSEQMPAGDPPGLDRSAYGQAPPRHATTHTTPGRTADRTTARSIS</sequence>
<dbReference type="STRING" id="370764.SAMN04489810_1432"/>
<evidence type="ECO:0008006" key="6">
    <source>
        <dbReference type="Google" id="ProtNLM"/>
    </source>
</evidence>
<dbReference type="AlphaFoldDB" id="A0A1G7XJT0"/>
<dbReference type="Pfam" id="PF06114">
    <property type="entry name" value="Peptidase_M78"/>
    <property type="match status" value="1"/>
</dbReference>
<feature type="domain" description="IrrE N-terminal-like" evidence="2">
    <location>
        <begin position="217"/>
        <end position="285"/>
    </location>
</feature>
<evidence type="ECO:0000313" key="5">
    <source>
        <dbReference type="Proteomes" id="UP000199009"/>
    </source>
</evidence>